<sequence>MRLDEIERVESGNEVGLVREPYGRYLLKVPYGMAEMDSAEALSLLYRCFVVFRRTRLDSDSSSPRDGTEDAREEGCGRGGDSVSFHDALGLDELFDKADPRSLLSLCERRCRSVDDPYRRFDRHLHRAVFDQSGVAYLDYVQGPLKTGQFGKADIVGLYCVLALDFYRELLKVDPLCAWGSFLGEGEALAEAFRHRYLSAEDSLYRGDAESRQRSLSRLRHLLQSIDRCAVPRDAHYHQLHGALESYLNAGSQGGAHCGLVWGVNDFWAVWESICLCHALSEKAGGEERFETCDDQHLPHGLSSYESQSRWDRQRQKLFARNHIERRPDLVTRDDEAWTIVDFKYYSRPRLMRPKWAEDAVLAKEERDFLNMEVYGLLLCHHLAREGCSDHRVTLEMWLPGEQAKWSEPVGQPAWDPPLVLRSLPTVDLIRAYATRYQCSALL</sequence>
<organism evidence="2 3">
    <name type="scientific">Pseudomonas tremae</name>
    <dbReference type="NCBI Taxonomy" id="200454"/>
    <lineage>
        <taxon>Bacteria</taxon>
        <taxon>Pseudomonadati</taxon>
        <taxon>Pseudomonadota</taxon>
        <taxon>Gammaproteobacteria</taxon>
        <taxon>Pseudomonadales</taxon>
        <taxon>Pseudomonadaceae</taxon>
        <taxon>Pseudomonas</taxon>
    </lineage>
</organism>
<gene>
    <name evidence="2" type="ORF">ALO43_02992</name>
</gene>
<dbReference type="EMBL" id="LJRO01000508">
    <property type="protein sequence ID" value="KPY90746.1"/>
    <property type="molecule type" value="Genomic_DNA"/>
</dbReference>
<reference evidence="2 3" key="1">
    <citation type="submission" date="2015-09" db="EMBL/GenBank/DDBJ databases">
        <title>Genome announcement of multiple Pseudomonas syringae strains.</title>
        <authorList>
            <person name="Thakur S."/>
            <person name="Wang P.W."/>
            <person name="Gong Y."/>
            <person name="Weir B.S."/>
            <person name="Guttman D.S."/>
        </authorList>
    </citation>
    <scope>NUCLEOTIDE SEQUENCE [LARGE SCALE GENOMIC DNA]</scope>
    <source>
        <strain evidence="2 3">ICMP9151</strain>
    </source>
</reference>
<evidence type="ECO:0000313" key="3">
    <source>
        <dbReference type="Proteomes" id="UP000050523"/>
    </source>
</evidence>
<evidence type="ECO:0000313" key="2">
    <source>
        <dbReference type="EMBL" id="KPY90746.1"/>
    </source>
</evidence>
<name>A0AA40P083_9PSED</name>
<evidence type="ECO:0000256" key="1">
    <source>
        <dbReference type="SAM" id="MobiDB-lite"/>
    </source>
</evidence>
<dbReference type="AlphaFoldDB" id="A0AA40P083"/>
<proteinExistence type="predicted"/>
<feature type="region of interest" description="Disordered" evidence="1">
    <location>
        <begin position="58"/>
        <end position="79"/>
    </location>
</feature>
<dbReference type="Proteomes" id="UP000050523">
    <property type="component" value="Unassembled WGS sequence"/>
</dbReference>
<feature type="compositionally biased region" description="Basic and acidic residues" evidence="1">
    <location>
        <begin position="66"/>
        <end position="76"/>
    </location>
</feature>
<comment type="caution">
    <text evidence="2">The sequence shown here is derived from an EMBL/GenBank/DDBJ whole genome shotgun (WGS) entry which is preliminary data.</text>
</comment>
<dbReference type="RefSeq" id="WP_054998460.1">
    <property type="nucleotide sequence ID" value="NZ_LJRO01000508.1"/>
</dbReference>
<accession>A0AA40P083</accession>
<protein>
    <submittedName>
        <fullName evidence="2">Uncharacterized protein</fullName>
    </submittedName>
</protein>